<dbReference type="InterPro" id="IPR055618">
    <property type="entry name" value="DUF7194"/>
</dbReference>
<accession>A0A635RBL6</accession>
<organism evidence="2">
    <name type="scientific">Salmonella enterica subsp. enterica serovar Chester</name>
    <dbReference type="NCBI Taxonomy" id="149386"/>
    <lineage>
        <taxon>Bacteria</taxon>
        <taxon>Pseudomonadati</taxon>
        <taxon>Pseudomonadota</taxon>
        <taxon>Gammaproteobacteria</taxon>
        <taxon>Enterobacterales</taxon>
        <taxon>Enterobacteriaceae</taxon>
        <taxon>Salmonella</taxon>
    </lineage>
</organism>
<evidence type="ECO:0000256" key="1">
    <source>
        <dbReference type="SAM" id="Coils"/>
    </source>
</evidence>
<dbReference type="EMBL" id="AAMIYH010000027">
    <property type="protein sequence ID" value="EDH8304190.1"/>
    <property type="molecule type" value="Genomic_DNA"/>
</dbReference>
<gene>
    <name evidence="2" type="ORF">CB695_22260</name>
</gene>
<reference evidence="2" key="1">
    <citation type="submission" date="2018-07" db="EMBL/GenBank/DDBJ databases">
        <authorList>
            <person name="Ashton P.M."/>
            <person name="Dallman T."/>
            <person name="Nair S."/>
            <person name="De Pinna E."/>
            <person name="Peters T."/>
            <person name="Grant K."/>
        </authorList>
    </citation>
    <scope>NUCLEOTIDE SEQUENCE</scope>
    <source>
        <strain evidence="2">368335</strain>
    </source>
</reference>
<feature type="coiled-coil region" evidence="1">
    <location>
        <begin position="175"/>
        <end position="202"/>
    </location>
</feature>
<dbReference type="AlphaFoldDB" id="A0A635RBL6"/>
<sequence>MATRLPLLVPVNTTGLFKVKTPFTLAETVIFTVEASRTFPDLVRQNIDVYNEYYKPVGLEREEYLADATVNASILTFKSRDGQVVYIPDTYVESCPGLSGIAYQRNVMVVDLSFVPDYVDVSVMTKDVSDILTRTLGIDPKVEITTMEYEGKVTEEQHLQMEAARKRKIREAIPLSEQVTSLTNENKKLKELNNQMLEILKANGLVN</sequence>
<dbReference type="Pfam" id="PF23824">
    <property type="entry name" value="DUF7194"/>
    <property type="match status" value="1"/>
</dbReference>
<proteinExistence type="predicted"/>
<evidence type="ECO:0000313" key="2">
    <source>
        <dbReference type="EMBL" id="EDH8304190.1"/>
    </source>
</evidence>
<name>A0A635RBL6_SALET</name>
<comment type="caution">
    <text evidence="2">The sequence shown here is derived from an EMBL/GenBank/DDBJ whole genome shotgun (WGS) entry which is preliminary data.</text>
</comment>
<protein>
    <submittedName>
        <fullName evidence="2">Uncharacterized protein</fullName>
    </submittedName>
</protein>
<keyword evidence="1" id="KW-0175">Coiled coil</keyword>